<keyword evidence="2" id="KW-0472">Membrane</keyword>
<feature type="transmembrane region" description="Helical" evidence="2">
    <location>
        <begin position="60"/>
        <end position="84"/>
    </location>
</feature>
<evidence type="ECO:0000259" key="3">
    <source>
        <dbReference type="Pfam" id="PF10708"/>
    </source>
</evidence>
<dbReference type="Proteomes" id="UP001596174">
    <property type="component" value="Unassembled WGS sequence"/>
</dbReference>
<dbReference type="InterPro" id="IPR018929">
    <property type="entry name" value="DUF2510"/>
</dbReference>
<comment type="caution">
    <text evidence="4">The sequence shown here is derived from an EMBL/GenBank/DDBJ whole genome shotgun (WGS) entry which is preliminary data.</text>
</comment>
<gene>
    <name evidence="4" type="ORF">ACFP3V_22175</name>
</gene>
<evidence type="ECO:0000256" key="2">
    <source>
        <dbReference type="SAM" id="Phobius"/>
    </source>
</evidence>
<dbReference type="RefSeq" id="WP_380586129.1">
    <property type="nucleotide sequence ID" value="NZ_JBHSQJ010000095.1"/>
</dbReference>
<sequence>MSETTPPAGWYPDPKPADPAHPGERWWNGSEWTVSTRSNETTVFITGLPPKPPRRKLGGAVLAAASVAAVLGLGVGSLATYLIMDGNSGGTSQSARPFGNGGSGSTGNGNGNGNGGFGFGEGGLGGGGLPGGTGGSGGQNGQGGTGSQGGSGGSGGSGGANSDLAVDTANGLSLTIPSGWQGGTTKDGDAAMYYGSYSCPGTSGSTCSYAGADTTTLKTPVSTGVKAAAEADITAAVKESYSETTGHTQLLSQSVTVAGRQGYLIRWKVDAKVGNNGTVETVVFPSSSGKQLVALHMGFDESDKAPDLALMDTILKSVQDYSGSGGGSTTTS</sequence>
<name>A0ABW1G7K9_9ACTN</name>
<evidence type="ECO:0000256" key="1">
    <source>
        <dbReference type="SAM" id="MobiDB-lite"/>
    </source>
</evidence>
<evidence type="ECO:0000313" key="5">
    <source>
        <dbReference type="Proteomes" id="UP001596174"/>
    </source>
</evidence>
<dbReference type="EMBL" id="JBHSQJ010000095">
    <property type="protein sequence ID" value="MFC5909910.1"/>
    <property type="molecule type" value="Genomic_DNA"/>
</dbReference>
<feature type="compositionally biased region" description="Gly residues" evidence="1">
    <location>
        <begin position="99"/>
        <end position="159"/>
    </location>
</feature>
<keyword evidence="5" id="KW-1185">Reference proteome</keyword>
<feature type="region of interest" description="Disordered" evidence="1">
    <location>
        <begin position="1"/>
        <end position="23"/>
    </location>
</feature>
<reference evidence="5" key="1">
    <citation type="journal article" date="2019" name="Int. J. Syst. Evol. Microbiol.">
        <title>The Global Catalogue of Microorganisms (GCM) 10K type strain sequencing project: providing services to taxonomists for standard genome sequencing and annotation.</title>
        <authorList>
            <consortium name="The Broad Institute Genomics Platform"/>
            <consortium name="The Broad Institute Genome Sequencing Center for Infectious Disease"/>
            <person name="Wu L."/>
            <person name="Ma J."/>
        </authorList>
    </citation>
    <scope>NUCLEOTIDE SEQUENCE [LARGE SCALE GENOMIC DNA]</scope>
    <source>
        <strain evidence="5">JCM 4816</strain>
    </source>
</reference>
<protein>
    <submittedName>
        <fullName evidence="4">DUF2510 domain-containing protein</fullName>
    </submittedName>
</protein>
<keyword evidence="2" id="KW-1133">Transmembrane helix</keyword>
<feature type="domain" description="DUF2510" evidence="3">
    <location>
        <begin position="8"/>
        <end position="41"/>
    </location>
</feature>
<feature type="region of interest" description="Disordered" evidence="1">
    <location>
        <begin position="89"/>
        <end position="164"/>
    </location>
</feature>
<accession>A0ABW1G7K9</accession>
<proteinExistence type="predicted"/>
<dbReference type="Pfam" id="PF10708">
    <property type="entry name" value="DUF2510"/>
    <property type="match status" value="1"/>
</dbReference>
<organism evidence="4 5">
    <name type="scientific">Streptacidiphilus monticola</name>
    <dbReference type="NCBI Taxonomy" id="2161674"/>
    <lineage>
        <taxon>Bacteria</taxon>
        <taxon>Bacillati</taxon>
        <taxon>Actinomycetota</taxon>
        <taxon>Actinomycetes</taxon>
        <taxon>Kitasatosporales</taxon>
        <taxon>Streptomycetaceae</taxon>
        <taxon>Streptacidiphilus</taxon>
    </lineage>
</organism>
<evidence type="ECO:0000313" key="4">
    <source>
        <dbReference type="EMBL" id="MFC5909910.1"/>
    </source>
</evidence>
<keyword evidence="2" id="KW-0812">Transmembrane</keyword>